<evidence type="ECO:0000259" key="1">
    <source>
        <dbReference type="Pfam" id="PF17389"/>
    </source>
</evidence>
<dbReference type="Gene3D" id="1.50.10.10">
    <property type="match status" value="1"/>
</dbReference>
<name>A0A1H3LDK4_9BACT</name>
<comment type="caution">
    <text evidence="2">The sequence shown here is derived from an EMBL/GenBank/DDBJ whole genome shotgun (WGS) entry which is preliminary data.</text>
</comment>
<dbReference type="InterPro" id="IPR008928">
    <property type="entry name" value="6-hairpin_glycosidase_sf"/>
</dbReference>
<organism evidence="2 3">
    <name type="scientific">Rhodonellum ikkaensis</name>
    <dbReference type="NCBI Taxonomy" id="336829"/>
    <lineage>
        <taxon>Bacteria</taxon>
        <taxon>Pseudomonadati</taxon>
        <taxon>Bacteroidota</taxon>
        <taxon>Cytophagia</taxon>
        <taxon>Cytophagales</taxon>
        <taxon>Cytophagaceae</taxon>
        <taxon>Rhodonellum</taxon>
    </lineage>
</organism>
<dbReference type="Proteomes" id="UP000199663">
    <property type="component" value="Unassembled WGS sequence"/>
</dbReference>
<dbReference type="InterPro" id="IPR035396">
    <property type="entry name" value="Bac_rhamnosid6H"/>
</dbReference>
<sequence length="803" mass="89879">MKSLSKILTTVTLLLAVFACEKKPAEIVLFSMMDGVEGLSGKTEYLASPYVTAGDRVYMVGHQDGSFPDLGWHVEGEMGGIWNHPIKLMDGFTNAIEIEGNRFCLDNASAFINYPFANKHEFKNSVPGLEVERFQFVPDGKQGLVIEYLFKNVDKSKKSFVFEFDGHTDLMPVWLGDRAGMIDHVDNLVFDDQRQAWRGKDEGNEWYVLFGANQTASHSQGDSSLCNYFPQGKGKSAKLSYEMELSANGEGSLKFFIAGSYSGLDDVQKTFDLIKTHPETFLKDKRTNYDRIASLSKITIPDKELEKTFEWVKYNTEWLVRDIPEVGRGLGAGMPDYPWWFGVDNEYTLKGAIATGRKDLVYATVDLIHKLSVQENDNGKIVHEVSTNGVVFNPGNINETPQFASLIWYVYQWTGDKAFLEKYYPTIKKGLVWLMEENDKDGNLFPDGYGMMEIHGLESEMIDVAVYTQKAFADAAQMALLMAEPEVARSYQQTADLMKAKINTDFWVESANSYADFIGTAAETFPLVDAAIIRADTLGKPWAVEELKLLRKKLSTYPRNKKQGFVLFHNWVVNTPMEMGIADPEKAIKALDKGSKFVNPFGVFVTGIDRDEASQSEDGSFTGSKVFSYTGAVMTLPTGVQAISENNYGRPDQALAYLQMMVKSFGFALPGSIYEVSPDYGMMAQAWNLYSFGVPIVTQFFGIQPDAGNKVIHISTQMPSDWDSAKIEKVLIGDNVLTLSFLRVEGEIQLQINQTKGDWQIDFVFPTGKYNVWKVGGKEVEKTRVGNQEVFRTSGTSISASFK</sequence>
<evidence type="ECO:0000313" key="2">
    <source>
        <dbReference type="EMBL" id="SDY62512.1"/>
    </source>
</evidence>
<dbReference type="EMBL" id="FNQC01000002">
    <property type="protein sequence ID" value="SDY62512.1"/>
    <property type="molecule type" value="Genomic_DNA"/>
</dbReference>
<dbReference type="SUPFAM" id="SSF48208">
    <property type="entry name" value="Six-hairpin glycosidases"/>
    <property type="match status" value="1"/>
</dbReference>
<dbReference type="InterPro" id="IPR012341">
    <property type="entry name" value="6hp_glycosidase-like_sf"/>
</dbReference>
<keyword evidence="3" id="KW-1185">Reference proteome</keyword>
<protein>
    <submittedName>
        <fullName evidence="2">Glycogen debranching enzyme (Alpha-1,6-glucosidase)</fullName>
    </submittedName>
</protein>
<gene>
    <name evidence="2" type="ORF">SAMN05444412_10215</name>
</gene>
<proteinExistence type="predicted"/>
<reference evidence="2 3" key="1">
    <citation type="submission" date="2016-10" db="EMBL/GenBank/DDBJ databases">
        <authorList>
            <person name="Varghese N."/>
            <person name="Submissions S."/>
        </authorList>
    </citation>
    <scope>NUCLEOTIDE SEQUENCE [LARGE SCALE GENOMIC DNA]</scope>
    <source>
        <strain evidence="2 3">DSM 17997</strain>
    </source>
</reference>
<feature type="domain" description="Alpha-L-rhamnosidase six-hairpin glycosidase" evidence="1">
    <location>
        <begin position="395"/>
        <end position="516"/>
    </location>
</feature>
<evidence type="ECO:0000313" key="3">
    <source>
        <dbReference type="Proteomes" id="UP000199663"/>
    </source>
</evidence>
<accession>A0A1H3LDK4</accession>
<dbReference type="PROSITE" id="PS51257">
    <property type="entry name" value="PROKAR_LIPOPROTEIN"/>
    <property type="match status" value="1"/>
</dbReference>
<dbReference type="Pfam" id="PF17389">
    <property type="entry name" value="Bac_rhamnosid6H"/>
    <property type="match status" value="1"/>
</dbReference>
<dbReference type="RefSeq" id="WP_019596385.1">
    <property type="nucleotide sequence ID" value="NZ_FNQC01000002.1"/>
</dbReference>